<dbReference type="GO" id="GO:0016740">
    <property type="term" value="F:transferase activity"/>
    <property type="evidence" value="ECO:0007669"/>
    <property type="project" value="UniProtKB-KW"/>
</dbReference>
<gene>
    <name evidence="2" type="ORF">SAMN04515673_11621</name>
</gene>
<evidence type="ECO:0000313" key="2">
    <source>
        <dbReference type="EMBL" id="SFR19281.1"/>
    </source>
</evidence>
<evidence type="ECO:0000313" key="3">
    <source>
        <dbReference type="Proteomes" id="UP000199302"/>
    </source>
</evidence>
<dbReference type="EMBL" id="FOYI01000016">
    <property type="protein sequence ID" value="SFR19281.1"/>
    <property type="molecule type" value="Genomic_DNA"/>
</dbReference>
<dbReference type="Proteomes" id="UP000199302">
    <property type="component" value="Unassembled WGS sequence"/>
</dbReference>
<dbReference type="InterPro" id="IPR007345">
    <property type="entry name" value="Polysacch_pyruvyl_Trfase"/>
</dbReference>
<feature type="domain" description="Polysaccharide pyruvyl transferase" evidence="1">
    <location>
        <begin position="102"/>
        <end position="212"/>
    </location>
</feature>
<organism evidence="2 3">
    <name type="scientific">Poseidonocella sedimentorum</name>
    <dbReference type="NCBI Taxonomy" id="871652"/>
    <lineage>
        <taxon>Bacteria</taxon>
        <taxon>Pseudomonadati</taxon>
        <taxon>Pseudomonadota</taxon>
        <taxon>Alphaproteobacteria</taxon>
        <taxon>Rhodobacterales</taxon>
        <taxon>Roseobacteraceae</taxon>
        <taxon>Poseidonocella</taxon>
    </lineage>
</organism>
<protein>
    <submittedName>
        <fullName evidence="2">Pyruvyltransferase</fullName>
    </submittedName>
</protein>
<keyword evidence="3" id="KW-1185">Reference proteome</keyword>
<name>A0A1I6ENW9_9RHOB</name>
<dbReference type="RefSeq" id="WP_177220573.1">
    <property type="nucleotide sequence ID" value="NZ_FOYI01000016.1"/>
</dbReference>
<dbReference type="Pfam" id="PF04230">
    <property type="entry name" value="PS_pyruv_trans"/>
    <property type="match status" value="1"/>
</dbReference>
<proteinExistence type="predicted"/>
<keyword evidence="2" id="KW-0808">Transferase</keyword>
<dbReference type="STRING" id="871652.SAMN04515673_11621"/>
<sequence length="269" mass="29937">MTQPEIACWNPVKRRFRGRIGRRLPFYAPLNNFGDLIGPMVVARLLERAGIAGPAPLSFEEIGTRRKLLSVGSVLHYAQDGDIVWGAGRNGKVGAEMHRFTTLDVRMVRGPLTRAFLEERGIAAPEIYGDPALLIPELFADRMQGWQRGRRGLTVVPNLNDPRPKLREGRLLDARRPIWEVLRALYESEMVVATSLHGFIMAEAFGVPARLLRSSAEAPFKYEDYLRGTGRDALPLYDSLPEALSAPAHAPPVIEAQRMIGAFPAELFS</sequence>
<dbReference type="AlphaFoldDB" id="A0A1I6ENW9"/>
<accession>A0A1I6ENW9</accession>
<evidence type="ECO:0000259" key="1">
    <source>
        <dbReference type="Pfam" id="PF04230"/>
    </source>
</evidence>
<reference evidence="2 3" key="1">
    <citation type="submission" date="2016-10" db="EMBL/GenBank/DDBJ databases">
        <authorList>
            <person name="de Groot N.N."/>
        </authorList>
    </citation>
    <scope>NUCLEOTIDE SEQUENCE [LARGE SCALE GENOMIC DNA]</scope>
    <source>
        <strain evidence="3">KMM 9023,NRIC 0796,JCM 17311,KCTC 23692</strain>
    </source>
</reference>